<protein>
    <submittedName>
        <fullName evidence="1">Uncharacterized protein</fullName>
    </submittedName>
</protein>
<proteinExistence type="predicted"/>
<sequence>MGARAVLNKWSIDLTQHRESSSLFDLTSRTGWDLDSPPVQLEDGFRWVILKPSTKTCRDATVEVTM</sequence>
<dbReference type="EMBL" id="AZIM01001148">
    <property type="protein sequence ID" value="ETE67913.1"/>
    <property type="molecule type" value="Genomic_DNA"/>
</dbReference>
<keyword evidence="2" id="KW-1185">Reference proteome</keyword>
<name>V8P1V3_OPHHA</name>
<evidence type="ECO:0000313" key="2">
    <source>
        <dbReference type="Proteomes" id="UP000018936"/>
    </source>
</evidence>
<evidence type="ECO:0000313" key="1">
    <source>
        <dbReference type="EMBL" id="ETE67913.1"/>
    </source>
</evidence>
<dbReference type="Proteomes" id="UP000018936">
    <property type="component" value="Unassembled WGS sequence"/>
</dbReference>
<dbReference type="AlphaFoldDB" id="V8P1V3"/>
<reference evidence="1 2" key="1">
    <citation type="journal article" date="2013" name="Proc. Natl. Acad. Sci. U.S.A.">
        <title>The king cobra genome reveals dynamic gene evolution and adaptation in the snake venom system.</title>
        <authorList>
            <person name="Vonk F.J."/>
            <person name="Casewell N.R."/>
            <person name="Henkel C.V."/>
            <person name="Heimberg A.M."/>
            <person name="Jansen H.J."/>
            <person name="McCleary R.J."/>
            <person name="Kerkkamp H.M."/>
            <person name="Vos R.A."/>
            <person name="Guerreiro I."/>
            <person name="Calvete J.J."/>
            <person name="Wuster W."/>
            <person name="Woods A.E."/>
            <person name="Logan J.M."/>
            <person name="Harrison R.A."/>
            <person name="Castoe T.A."/>
            <person name="de Koning A.P."/>
            <person name="Pollock D.D."/>
            <person name="Yandell M."/>
            <person name="Calderon D."/>
            <person name="Renjifo C."/>
            <person name="Currier R.B."/>
            <person name="Salgado D."/>
            <person name="Pla D."/>
            <person name="Sanz L."/>
            <person name="Hyder A.S."/>
            <person name="Ribeiro J.M."/>
            <person name="Arntzen J.W."/>
            <person name="van den Thillart G.E."/>
            <person name="Boetzer M."/>
            <person name="Pirovano W."/>
            <person name="Dirks R.P."/>
            <person name="Spaink H.P."/>
            <person name="Duboule D."/>
            <person name="McGlinn E."/>
            <person name="Kini R.M."/>
            <person name="Richardson M.K."/>
        </authorList>
    </citation>
    <scope>NUCLEOTIDE SEQUENCE</scope>
    <source>
        <tissue evidence="1">Blood</tissue>
    </source>
</reference>
<organism evidence="1 2">
    <name type="scientific">Ophiophagus hannah</name>
    <name type="common">King cobra</name>
    <name type="synonym">Naja hannah</name>
    <dbReference type="NCBI Taxonomy" id="8665"/>
    <lineage>
        <taxon>Eukaryota</taxon>
        <taxon>Metazoa</taxon>
        <taxon>Chordata</taxon>
        <taxon>Craniata</taxon>
        <taxon>Vertebrata</taxon>
        <taxon>Euteleostomi</taxon>
        <taxon>Lepidosauria</taxon>
        <taxon>Squamata</taxon>
        <taxon>Bifurcata</taxon>
        <taxon>Unidentata</taxon>
        <taxon>Episquamata</taxon>
        <taxon>Toxicofera</taxon>
        <taxon>Serpentes</taxon>
        <taxon>Colubroidea</taxon>
        <taxon>Elapidae</taxon>
        <taxon>Elapinae</taxon>
        <taxon>Ophiophagus</taxon>
    </lineage>
</organism>
<gene>
    <name evidence="1" type="ORF">L345_06297</name>
</gene>
<comment type="caution">
    <text evidence="1">The sequence shown here is derived from an EMBL/GenBank/DDBJ whole genome shotgun (WGS) entry which is preliminary data.</text>
</comment>
<accession>V8P1V3</accession>